<evidence type="ECO:0000313" key="6">
    <source>
        <dbReference type="Proteomes" id="UP000799776"/>
    </source>
</evidence>
<dbReference type="AlphaFoldDB" id="A0A9P4LTS4"/>
<dbReference type="GO" id="GO:0006285">
    <property type="term" value="P:base-excision repair, AP site formation"/>
    <property type="evidence" value="ECO:0007669"/>
    <property type="project" value="UniProtKB-ARBA"/>
</dbReference>
<keyword evidence="2" id="KW-0539">Nucleus</keyword>
<sequence length="283" mass="31588">MTSDPPGFIKPKSLRSGPTTPGKRTAATSHHFATPISSRNANATPTSSQKKIRPPPGTVSSIPFPPISAPEFGLIQEKLANDPFALLVAVNFLNKTKGTVAIPRFWSFLPDYPTPEDLATAEVAEVADTIRSLGLHNNRARTLIAMARTWVEQPPEGGKRHRRLNYPHRGAGKGIRRGEVIGDDADDDRFGAWEVAHLPGCGPYALDSWRIFCRDKLRGVGSDYNDARLLEPEWKRVVPRDKELRAFLRWMWLREGWVWDPLTGEKEVAGEEVLEKARRGEIV</sequence>
<evidence type="ECO:0000259" key="4">
    <source>
        <dbReference type="SMART" id="SM00478"/>
    </source>
</evidence>
<dbReference type="InterPro" id="IPR045138">
    <property type="entry name" value="MeCP2/MBD4"/>
</dbReference>
<evidence type="ECO:0000256" key="1">
    <source>
        <dbReference type="ARBA" id="ARBA00004123"/>
    </source>
</evidence>
<dbReference type="GO" id="GO:0005634">
    <property type="term" value="C:nucleus"/>
    <property type="evidence" value="ECO:0007669"/>
    <property type="project" value="UniProtKB-SubCell"/>
</dbReference>
<evidence type="ECO:0000313" key="5">
    <source>
        <dbReference type="EMBL" id="KAF2084122.1"/>
    </source>
</evidence>
<dbReference type="Proteomes" id="UP000799776">
    <property type="component" value="Unassembled WGS sequence"/>
</dbReference>
<feature type="non-terminal residue" evidence="5">
    <location>
        <position position="283"/>
    </location>
</feature>
<comment type="caution">
    <text evidence="5">The sequence shown here is derived from an EMBL/GenBank/DDBJ whole genome shotgun (WGS) entry which is preliminary data.</text>
</comment>
<dbReference type="PANTHER" id="PTHR15074:SF0">
    <property type="entry name" value="METHYL-CPG-BINDING DOMAIN PROTEIN 4-LIKE PROTEIN"/>
    <property type="match status" value="1"/>
</dbReference>
<comment type="subcellular location">
    <subcellularLocation>
        <location evidence="1">Nucleus</location>
    </subcellularLocation>
</comment>
<keyword evidence="6" id="KW-1185">Reference proteome</keyword>
<dbReference type="SMART" id="SM00478">
    <property type="entry name" value="ENDO3c"/>
    <property type="match status" value="1"/>
</dbReference>
<accession>A0A9P4LTS4</accession>
<proteinExistence type="predicted"/>
<dbReference type="Pfam" id="PF00730">
    <property type="entry name" value="HhH-GPD"/>
    <property type="match status" value="1"/>
</dbReference>
<reference evidence="5" key="1">
    <citation type="journal article" date="2020" name="Stud. Mycol.">
        <title>101 Dothideomycetes genomes: a test case for predicting lifestyles and emergence of pathogens.</title>
        <authorList>
            <person name="Haridas S."/>
            <person name="Albert R."/>
            <person name="Binder M."/>
            <person name="Bloem J."/>
            <person name="Labutti K."/>
            <person name="Salamov A."/>
            <person name="Andreopoulos B."/>
            <person name="Baker S."/>
            <person name="Barry K."/>
            <person name="Bills G."/>
            <person name="Bluhm B."/>
            <person name="Cannon C."/>
            <person name="Castanera R."/>
            <person name="Culley D."/>
            <person name="Daum C."/>
            <person name="Ezra D."/>
            <person name="Gonzalez J."/>
            <person name="Henrissat B."/>
            <person name="Kuo A."/>
            <person name="Liang C."/>
            <person name="Lipzen A."/>
            <person name="Lutzoni F."/>
            <person name="Magnuson J."/>
            <person name="Mondo S."/>
            <person name="Nolan M."/>
            <person name="Ohm R."/>
            <person name="Pangilinan J."/>
            <person name="Park H.-J."/>
            <person name="Ramirez L."/>
            <person name="Alfaro M."/>
            <person name="Sun H."/>
            <person name="Tritt A."/>
            <person name="Yoshinaga Y."/>
            <person name="Zwiers L.-H."/>
            <person name="Turgeon B."/>
            <person name="Goodwin S."/>
            <person name="Spatafora J."/>
            <person name="Crous P."/>
            <person name="Grigoriev I."/>
        </authorList>
    </citation>
    <scope>NUCLEOTIDE SEQUENCE</scope>
    <source>
        <strain evidence="5">CBS 121410</strain>
    </source>
</reference>
<dbReference type="OrthoDB" id="10265068at2759"/>
<dbReference type="GO" id="GO:0003677">
    <property type="term" value="F:DNA binding"/>
    <property type="evidence" value="ECO:0007669"/>
    <property type="project" value="InterPro"/>
</dbReference>
<dbReference type="PANTHER" id="PTHR15074">
    <property type="entry name" value="METHYL-CPG-BINDING PROTEIN"/>
    <property type="match status" value="1"/>
</dbReference>
<organism evidence="5 6">
    <name type="scientific">Saccharata proteae CBS 121410</name>
    <dbReference type="NCBI Taxonomy" id="1314787"/>
    <lineage>
        <taxon>Eukaryota</taxon>
        <taxon>Fungi</taxon>
        <taxon>Dikarya</taxon>
        <taxon>Ascomycota</taxon>
        <taxon>Pezizomycotina</taxon>
        <taxon>Dothideomycetes</taxon>
        <taxon>Dothideomycetes incertae sedis</taxon>
        <taxon>Botryosphaeriales</taxon>
        <taxon>Saccharataceae</taxon>
        <taxon>Saccharata</taxon>
    </lineage>
</organism>
<dbReference type="SUPFAM" id="SSF48150">
    <property type="entry name" value="DNA-glycosylase"/>
    <property type="match status" value="1"/>
</dbReference>
<evidence type="ECO:0000256" key="2">
    <source>
        <dbReference type="ARBA" id="ARBA00023242"/>
    </source>
</evidence>
<feature type="region of interest" description="Disordered" evidence="3">
    <location>
        <begin position="1"/>
        <end position="63"/>
    </location>
</feature>
<feature type="compositionally biased region" description="Polar residues" evidence="3">
    <location>
        <begin position="35"/>
        <end position="49"/>
    </location>
</feature>
<gene>
    <name evidence="5" type="ORF">K490DRAFT_49897</name>
</gene>
<dbReference type="InterPro" id="IPR011257">
    <property type="entry name" value="DNA_glycosylase"/>
</dbReference>
<name>A0A9P4LTS4_9PEZI</name>
<dbReference type="InterPro" id="IPR003265">
    <property type="entry name" value="HhH-GPD_domain"/>
</dbReference>
<protein>
    <submittedName>
        <fullName evidence="5">DNA glycosylase</fullName>
    </submittedName>
</protein>
<evidence type="ECO:0000256" key="3">
    <source>
        <dbReference type="SAM" id="MobiDB-lite"/>
    </source>
</evidence>
<dbReference type="Gene3D" id="1.10.340.30">
    <property type="entry name" value="Hypothetical protein, domain 2"/>
    <property type="match status" value="1"/>
</dbReference>
<dbReference type="GO" id="GO:0003824">
    <property type="term" value="F:catalytic activity"/>
    <property type="evidence" value="ECO:0007669"/>
    <property type="project" value="InterPro"/>
</dbReference>
<dbReference type="EMBL" id="ML978745">
    <property type="protein sequence ID" value="KAF2084122.1"/>
    <property type="molecule type" value="Genomic_DNA"/>
</dbReference>
<feature type="domain" description="HhH-GPD" evidence="4">
    <location>
        <begin position="92"/>
        <end position="256"/>
    </location>
</feature>